<sequence length="402" mass="44268">MKSRSQTFSELIAGRQLVVCAGSGGVGKTTTSAVIGLDAAIKGRKVLVLTIDPAKRLANSLGVDTLDDSPQQIPLEQFEQVGVKATGELWAMMLDMKKSFDHLVNRYAADEENRQEILNNKIYKYFSTSLAGTQEYAAAERLLELHTEGDWDLIVLDTPPTTHALDFLEAPTRLADAVENRAIQWVYKPNLLTGRRGLGLFSAGTSYVVKALGKFTGADFLDELAVFLRNFSTMFEGFGERGYKAHELLVSDKCTFVIVTAPDPLQLDEALYFYEQLNTKQRVAVGGLVVNRVHPDWVSQGDASKSAPEIADAMGDAQALHLEEEDRLSQKELLALAESLQENTENFAKLAAKDSGSLARLRESVERTLPIVQVPYFAQDIHSLAGLSRVRDEIFKTPDAAE</sequence>
<dbReference type="PANTHER" id="PTHR10803:SF26">
    <property type="entry name" value="ANION TRANSPORTER ATPASE-RELATED"/>
    <property type="match status" value="1"/>
</dbReference>
<dbReference type="InterPro" id="IPR025723">
    <property type="entry name" value="ArsA/GET3_ATPase-like"/>
</dbReference>
<evidence type="ECO:0000313" key="3">
    <source>
        <dbReference type="Proteomes" id="UP000249799"/>
    </source>
</evidence>
<dbReference type="Proteomes" id="UP000249799">
    <property type="component" value="Chromosome"/>
</dbReference>
<dbReference type="OrthoDB" id="5490584at2"/>
<dbReference type="CDD" id="cd02035">
    <property type="entry name" value="ArsA"/>
    <property type="match status" value="1"/>
</dbReference>
<organism evidence="2 3">
    <name type="scientific">Bradymonas sediminis</name>
    <dbReference type="NCBI Taxonomy" id="1548548"/>
    <lineage>
        <taxon>Bacteria</taxon>
        <taxon>Deltaproteobacteria</taxon>
        <taxon>Bradymonadales</taxon>
        <taxon>Bradymonadaceae</taxon>
        <taxon>Bradymonas</taxon>
    </lineage>
</organism>
<dbReference type="GO" id="GO:0005524">
    <property type="term" value="F:ATP binding"/>
    <property type="evidence" value="ECO:0007669"/>
    <property type="project" value="InterPro"/>
</dbReference>
<protein>
    <submittedName>
        <fullName evidence="2">ArsA family ATPase</fullName>
    </submittedName>
</protein>
<dbReference type="InterPro" id="IPR027417">
    <property type="entry name" value="P-loop_NTPase"/>
</dbReference>
<evidence type="ECO:0000259" key="1">
    <source>
        <dbReference type="Pfam" id="PF02374"/>
    </source>
</evidence>
<dbReference type="InterPro" id="IPR016300">
    <property type="entry name" value="ATPase_ArsA/GET3"/>
</dbReference>
<name>A0A2Z4FQ97_9DELT</name>
<evidence type="ECO:0000313" key="2">
    <source>
        <dbReference type="EMBL" id="AWV90955.1"/>
    </source>
</evidence>
<reference evidence="2 3" key="1">
    <citation type="submission" date="2018-06" db="EMBL/GenBank/DDBJ databases">
        <title>Lujinxingia sediminis gen. nov. sp. nov., a new facultative anaerobic member of the class Deltaproteobacteria, and proposal of Lujinxingaceae fam. nov.</title>
        <authorList>
            <person name="Guo L.-Y."/>
            <person name="Li C.-M."/>
            <person name="Wang S."/>
            <person name="Du Z.-J."/>
        </authorList>
    </citation>
    <scope>NUCLEOTIDE SEQUENCE [LARGE SCALE GENOMIC DNA]</scope>
    <source>
        <strain evidence="2 3">FA350</strain>
    </source>
</reference>
<proteinExistence type="predicted"/>
<accession>A0A2Z4FQ97</accession>
<dbReference type="GO" id="GO:0016887">
    <property type="term" value="F:ATP hydrolysis activity"/>
    <property type="evidence" value="ECO:0007669"/>
    <property type="project" value="InterPro"/>
</dbReference>
<dbReference type="RefSeq" id="WP_111336766.1">
    <property type="nucleotide sequence ID" value="NZ_CP030032.1"/>
</dbReference>
<dbReference type="KEGG" id="bsed:DN745_17130"/>
<dbReference type="AlphaFoldDB" id="A0A2Z4FQ97"/>
<dbReference type="SUPFAM" id="SSF52540">
    <property type="entry name" value="P-loop containing nucleoside triphosphate hydrolases"/>
    <property type="match status" value="1"/>
</dbReference>
<dbReference type="Pfam" id="PF02374">
    <property type="entry name" value="ArsA_ATPase"/>
    <property type="match status" value="1"/>
</dbReference>
<keyword evidence="3" id="KW-1185">Reference proteome</keyword>
<dbReference type="Gene3D" id="3.40.50.300">
    <property type="entry name" value="P-loop containing nucleotide triphosphate hydrolases"/>
    <property type="match status" value="1"/>
</dbReference>
<feature type="domain" description="ArsA/GET3 Anion-transporting ATPase-like" evidence="1">
    <location>
        <begin position="17"/>
        <end position="300"/>
    </location>
</feature>
<dbReference type="PANTHER" id="PTHR10803">
    <property type="entry name" value="ARSENICAL PUMP-DRIVING ATPASE ARSENITE-TRANSLOCATING ATPASE"/>
    <property type="match status" value="1"/>
</dbReference>
<dbReference type="EMBL" id="CP030032">
    <property type="protein sequence ID" value="AWV90955.1"/>
    <property type="molecule type" value="Genomic_DNA"/>
</dbReference>
<gene>
    <name evidence="2" type="ORF">DN745_17130</name>
</gene>